<organism evidence="1">
    <name type="scientific">Siphoviridae sp. ctg5k4</name>
    <dbReference type="NCBI Taxonomy" id="2826418"/>
    <lineage>
        <taxon>Viruses</taxon>
        <taxon>Duplodnaviria</taxon>
        <taxon>Heunggongvirae</taxon>
        <taxon>Uroviricota</taxon>
        <taxon>Caudoviricetes</taxon>
    </lineage>
</organism>
<protein>
    <submittedName>
        <fullName evidence="1">Uncharacterized protein</fullName>
    </submittedName>
</protein>
<accession>A0A8S5M910</accession>
<reference evidence="1" key="1">
    <citation type="journal article" date="2021" name="Proc. Natl. Acad. Sci. U.S.A.">
        <title>A Catalog of Tens of Thousands of Viruses from Human Metagenomes Reveals Hidden Associations with Chronic Diseases.</title>
        <authorList>
            <person name="Tisza M.J."/>
            <person name="Buck C.B."/>
        </authorList>
    </citation>
    <scope>NUCLEOTIDE SEQUENCE</scope>
    <source>
        <strain evidence="1">Ctg5k4</strain>
    </source>
</reference>
<proteinExistence type="predicted"/>
<sequence length="46" mass="5382">MYAQKQFGINKKVDRAATQIDLQKLYVSILAHITNFVHRSVKNDDY</sequence>
<name>A0A8S5M910_9CAUD</name>
<evidence type="ECO:0000313" key="1">
    <source>
        <dbReference type="EMBL" id="DAD78443.1"/>
    </source>
</evidence>
<dbReference type="EMBL" id="BK014843">
    <property type="protein sequence ID" value="DAD78443.1"/>
    <property type="molecule type" value="Genomic_DNA"/>
</dbReference>